<name>A0A8T0EUL7_ARGBR</name>
<comment type="caution">
    <text evidence="1">The sequence shown here is derived from an EMBL/GenBank/DDBJ whole genome shotgun (WGS) entry which is preliminary data.</text>
</comment>
<organism evidence="1 2">
    <name type="scientific">Argiope bruennichi</name>
    <name type="common">Wasp spider</name>
    <name type="synonym">Aranea bruennichi</name>
    <dbReference type="NCBI Taxonomy" id="94029"/>
    <lineage>
        <taxon>Eukaryota</taxon>
        <taxon>Metazoa</taxon>
        <taxon>Ecdysozoa</taxon>
        <taxon>Arthropoda</taxon>
        <taxon>Chelicerata</taxon>
        <taxon>Arachnida</taxon>
        <taxon>Araneae</taxon>
        <taxon>Araneomorphae</taxon>
        <taxon>Entelegynae</taxon>
        <taxon>Araneoidea</taxon>
        <taxon>Araneidae</taxon>
        <taxon>Argiope</taxon>
    </lineage>
</organism>
<evidence type="ECO:0000313" key="2">
    <source>
        <dbReference type="Proteomes" id="UP000807504"/>
    </source>
</evidence>
<proteinExistence type="predicted"/>
<reference evidence="1" key="1">
    <citation type="journal article" date="2020" name="bioRxiv">
        <title>Chromosome-level reference genome of the European wasp spider Argiope bruennichi: a resource for studies on range expansion and evolutionary adaptation.</title>
        <authorList>
            <person name="Sheffer M.M."/>
            <person name="Hoppe A."/>
            <person name="Krehenwinkel H."/>
            <person name="Uhl G."/>
            <person name="Kuss A.W."/>
            <person name="Jensen L."/>
            <person name="Jensen C."/>
            <person name="Gillespie R.G."/>
            <person name="Hoff K.J."/>
            <person name="Prost S."/>
        </authorList>
    </citation>
    <scope>NUCLEOTIDE SEQUENCE</scope>
</reference>
<gene>
    <name evidence="1" type="ORF">HNY73_012311</name>
</gene>
<dbReference type="EMBL" id="JABXBU010001863">
    <property type="protein sequence ID" value="KAF8781973.1"/>
    <property type="molecule type" value="Genomic_DNA"/>
</dbReference>
<protein>
    <submittedName>
        <fullName evidence="1">Uncharacterized protein</fullName>
    </submittedName>
</protein>
<dbReference type="Proteomes" id="UP000807504">
    <property type="component" value="Unassembled WGS sequence"/>
</dbReference>
<sequence length="104" mass="12220">MTQFLSMMTDISDLASDFEIRTKTLNCHSRVALKFRSQYRRIVVQDTWWHQIIRHRMRVSPSSISLNPVSEIMPTDGKYTHTLLIGLDRLEKDGCHSRKEEKIS</sequence>
<dbReference type="AlphaFoldDB" id="A0A8T0EUL7"/>
<keyword evidence="2" id="KW-1185">Reference proteome</keyword>
<evidence type="ECO:0000313" key="1">
    <source>
        <dbReference type="EMBL" id="KAF8781973.1"/>
    </source>
</evidence>
<accession>A0A8T0EUL7</accession>
<reference evidence="1" key="2">
    <citation type="submission" date="2020-06" db="EMBL/GenBank/DDBJ databases">
        <authorList>
            <person name="Sheffer M."/>
        </authorList>
    </citation>
    <scope>NUCLEOTIDE SEQUENCE</scope>
</reference>